<dbReference type="InterPro" id="IPR008995">
    <property type="entry name" value="Mo/tungstate-bd_C_term_dom"/>
</dbReference>
<keyword evidence="8" id="KW-1185">Reference proteome</keyword>
<keyword evidence="3" id="KW-0547">Nucleotide-binding</keyword>
<accession>A0A1U7J5B3</accession>
<dbReference type="STRING" id="549789.NIES30_12765"/>
<evidence type="ECO:0000313" key="7">
    <source>
        <dbReference type="EMBL" id="OKH47833.1"/>
    </source>
</evidence>
<dbReference type="PANTHER" id="PTHR42781:SF4">
    <property type="entry name" value="SPERMIDINE_PUTRESCINE IMPORT ATP-BINDING PROTEIN POTA"/>
    <property type="match status" value="1"/>
</dbReference>
<evidence type="ECO:0000256" key="2">
    <source>
        <dbReference type="ARBA" id="ARBA00022448"/>
    </source>
</evidence>
<dbReference type="FunFam" id="3.40.50.300:FF:000425">
    <property type="entry name" value="Probable ABC transporter, ATP-binding subunit"/>
    <property type="match status" value="1"/>
</dbReference>
<dbReference type="InterPro" id="IPR027417">
    <property type="entry name" value="P-loop_NTPase"/>
</dbReference>
<dbReference type="OrthoDB" id="508245at2"/>
<keyword evidence="2" id="KW-0813">Transport</keyword>
<comment type="subcellular location">
    <subcellularLocation>
        <location evidence="1">Cell inner membrane</location>
        <topology evidence="1">Peripheral membrane protein</topology>
    </subcellularLocation>
</comment>
<gene>
    <name evidence="7" type="ORF">NIES30_12765</name>
</gene>
<dbReference type="GO" id="GO:0016887">
    <property type="term" value="F:ATP hydrolysis activity"/>
    <property type="evidence" value="ECO:0007669"/>
    <property type="project" value="InterPro"/>
</dbReference>
<dbReference type="PROSITE" id="PS50893">
    <property type="entry name" value="ABC_TRANSPORTER_2"/>
    <property type="match status" value="1"/>
</dbReference>
<reference evidence="7 8" key="1">
    <citation type="submission" date="2016-11" db="EMBL/GenBank/DDBJ databases">
        <title>Draft Genome Sequences of Nine Cyanobacterial Strains from Diverse Habitats.</title>
        <authorList>
            <person name="Zhu T."/>
            <person name="Hou S."/>
            <person name="Lu X."/>
            <person name="Hess W.R."/>
        </authorList>
    </citation>
    <scope>NUCLEOTIDE SEQUENCE [LARGE SCALE GENOMIC DNA]</scope>
    <source>
        <strain evidence="7 8">NIES-30</strain>
    </source>
</reference>
<dbReference type="GO" id="GO:0015418">
    <property type="term" value="F:ABC-type quaternary ammonium compound transporting activity"/>
    <property type="evidence" value="ECO:0007669"/>
    <property type="project" value="UniProtKB-EC"/>
</dbReference>
<dbReference type="EMBL" id="MRCG01000008">
    <property type="protein sequence ID" value="OKH47833.1"/>
    <property type="molecule type" value="Genomic_DNA"/>
</dbReference>
<evidence type="ECO:0000256" key="4">
    <source>
        <dbReference type="ARBA" id="ARBA00022840"/>
    </source>
</evidence>
<dbReference type="AlphaFoldDB" id="A0A1U7J5B3"/>
<organism evidence="7 8">
    <name type="scientific">Phormidium tenue NIES-30</name>
    <dbReference type="NCBI Taxonomy" id="549789"/>
    <lineage>
        <taxon>Bacteria</taxon>
        <taxon>Bacillati</taxon>
        <taxon>Cyanobacteriota</taxon>
        <taxon>Cyanophyceae</taxon>
        <taxon>Oscillatoriophycideae</taxon>
        <taxon>Oscillatoriales</taxon>
        <taxon>Oscillatoriaceae</taxon>
        <taxon>Phormidium</taxon>
    </lineage>
</organism>
<proteinExistence type="predicted"/>
<evidence type="ECO:0000256" key="5">
    <source>
        <dbReference type="ARBA" id="ARBA00066388"/>
    </source>
</evidence>
<dbReference type="PANTHER" id="PTHR42781">
    <property type="entry name" value="SPERMIDINE/PUTRESCINE IMPORT ATP-BINDING PROTEIN POTA"/>
    <property type="match status" value="1"/>
</dbReference>
<protein>
    <recommendedName>
        <fullName evidence="5">ABC-type quaternary amine transporter</fullName>
        <ecNumber evidence="5">7.6.2.9</ecNumber>
    </recommendedName>
</protein>
<dbReference type="SUPFAM" id="SSF52540">
    <property type="entry name" value="P-loop containing nucleoside triphosphate hydrolases"/>
    <property type="match status" value="1"/>
</dbReference>
<dbReference type="InterPro" id="IPR003439">
    <property type="entry name" value="ABC_transporter-like_ATP-bd"/>
</dbReference>
<evidence type="ECO:0000256" key="1">
    <source>
        <dbReference type="ARBA" id="ARBA00004417"/>
    </source>
</evidence>
<dbReference type="GO" id="GO:0005524">
    <property type="term" value="F:ATP binding"/>
    <property type="evidence" value="ECO:0007669"/>
    <property type="project" value="UniProtKB-KW"/>
</dbReference>
<keyword evidence="4 7" id="KW-0067">ATP-binding</keyword>
<evidence type="ECO:0000313" key="8">
    <source>
        <dbReference type="Proteomes" id="UP000185557"/>
    </source>
</evidence>
<dbReference type="Proteomes" id="UP000185557">
    <property type="component" value="Unassembled WGS sequence"/>
</dbReference>
<dbReference type="InterPro" id="IPR003593">
    <property type="entry name" value="AAA+_ATPase"/>
</dbReference>
<dbReference type="InterPro" id="IPR017871">
    <property type="entry name" value="ABC_transporter-like_CS"/>
</dbReference>
<comment type="caution">
    <text evidence="7">The sequence shown here is derived from an EMBL/GenBank/DDBJ whole genome shotgun (WGS) entry which is preliminary data.</text>
</comment>
<dbReference type="RefSeq" id="WP_073608792.1">
    <property type="nucleotide sequence ID" value="NZ_MRCG01000008.1"/>
</dbReference>
<dbReference type="SMART" id="SM00382">
    <property type="entry name" value="AAA"/>
    <property type="match status" value="1"/>
</dbReference>
<dbReference type="InterPro" id="IPR050093">
    <property type="entry name" value="ABC_SmlMolc_Importer"/>
</dbReference>
<dbReference type="EC" id="7.6.2.9" evidence="5"/>
<dbReference type="GO" id="GO:0043190">
    <property type="term" value="C:ATP-binding cassette (ABC) transporter complex"/>
    <property type="evidence" value="ECO:0007669"/>
    <property type="project" value="InterPro"/>
</dbReference>
<dbReference type="Pfam" id="PF00005">
    <property type="entry name" value="ABC_tran"/>
    <property type="match status" value="1"/>
</dbReference>
<dbReference type="InterPro" id="IPR013611">
    <property type="entry name" value="Transp-assoc_OB_typ2"/>
</dbReference>
<dbReference type="Pfam" id="PF08402">
    <property type="entry name" value="TOBE_2"/>
    <property type="match status" value="1"/>
</dbReference>
<dbReference type="SUPFAM" id="SSF50331">
    <property type="entry name" value="MOP-like"/>
    <property type="match status" value="1"/>
</dbReference>
<evidence type="ECO:0000256" key="3">
    <source>
        <dbReference type="ARBA" id="ARBA00022741"/>
    </source>
</evidence>
<name>A0A1U7J5B3_9CYAN</name>
<feature type="domain" description="ABC transporter" evidence="6">
    <location>
        <begin position="7"/>
        <end position="246"/>
    </location>
</feature>
<dbReference type="PROSITE" id="PS00211">
    <property type="entry name" value="ABC_TRANSPORTER_1"/>
    <property type="match status" value="1"/>
</dbReference>
<evidence type="ECO:0000259" key="6">
    <source>
        <dbReference type="PROSITE" id="PS50893"/>
    </source>
</evidence>
<sequence>MTPPPILRLDAITKRYSPQIPPAVDRVSLSLGQGEILGLLGPSGCGKTTLLRLIAGFEKPDGGTLYLGSQPVGGTTWLPPERRDVGIVFQDYALFPHLTVEQNVAFGLQRRDRKGRSATSDLQQRTAEAIALVGLETLTHRFPHELSGGQQQRVALARALAPRPAIILLDEPFSNLDVQVRLYLRQEVRDILRQVGASCVFVTHDQEEALALADRVAVMHQGQLEQIDTPEAIYGQPTSRFVAEFVTQANFLPAQPSPQGWQTEVGCFGSASAEASQADLMVRQEDMALVEDAQGAVVVRDRQFLGREYKYCLQTPSGQLLYARLPMTSAIEVGSRVQITVPSQRLRLYSPQAIGSHSPLSTPSPRR</sequence>
<dbReference type="Gene3D" id="3.40.50.300">
    <property type="entry name" value="P-loop containing nucleotide triphosphate hydrolases"/>
    <property type="match status" value="1"/>
</dbReference>